<gene>
    <name evidence="1" type="ORF">ACFO3M_19370</name>
</gene>
<dbReference type="Proteomes" id="UP001596025">
    <property type="component" value="Unassembled WGS sequence"/>
</dbReference>
<evidence type="ECO:0000313" key="1">
    <source>
        <dbReference type="EMBL" id="MFC4695570.1"/>
    </source>
</evidence>
<accession>A0ABV9LQG5</accession>
<dbReference type="RefSeq" id="WP_387992713.1">
    <property type="nucleotide sequence ID" value="NZ_JBHSGR010000025.1"/>
</dbReference>
<dbReference type="SUPFAM" id="SSF159275">
    <property type="entry name" value="PA1994-like"/>
    <property type="match status" value="1"/>
</dbReference>
<dbReference type="InterPro" id="IPR009467">
    <property type="entry name" value="Glycolipid-bd_prot_put"/>
</dbReference>
<name>A0ABV9LQG5_9ACTN</name>
<protein>
    <submittedName>
        <fullName evidence="1">Glycolipid-binding domain-containing protein</fullName>
    </submittedName>
</protein>
<reference evidence="2" key="1">
    <citation type="journal article" date="2019" name="Int. J. Syst. Evol. Microbiol.">
        <title>The Global Catalogue of Microorganisms (GCM) 10K type strain sequencing project: providing services to taxonomists for standard genome sequencing and annotation.</title>
        <authorList>
            <consortium name="The Broad Institute Genomics Platform"/>
            <consortium name="The Broad Institute Genome Sequencing Center for Infectious Disease"/>
            <person name="Wu L."/>
            <person name="Ma J."/>
        </authorList>
    </citation>
    <scope>NUCLEOTIDE SEQUENCE [LARGE SCALE GENOMIC DNA]</scope>
    <source>
        <strain evidence="2">CCUG 62763</strain>
    </source>
</reference>
<comment type="caution">
    <text evidence="1">The sequence shown here is derived from an EMBL/GenBank/DDBJ whole genome shotgun (WGS) entry which is preliminary data.</text>
</comment>
<dbReference type="EMBL" id="JBHSGR010000025">
    <property type="protein sequence ID" value="MFC4695570.1"/>
    <property type="molecule type" value="Genomic_DNA"/>
</dbReference>
<sequence>MDPRVVAWRRTDEDAGHSLARVERRDGGWLLHGTEVLAGPGTVLACTFRVRLDETWATRAVEVSSVSAAGERRLALSADDHRRWTVDGERAPELDGCVDVDVAATPLTNTLPIRRLADLGVGEEVTTPVAWVDVPALGVTRVDQTYRRLGPLWWRYSDDAHGAFELTVDDDGLVVDYTGMATRVAG</sequence>
<proteinExistence type="predicted"/>
<organism evidence="1 2">
    <name type="scientific">Geodermatophilus arenarius</name>
    <dbReference type="NCBI Taxonomy" id="1137990"/>
    <lineage>
        <taxon>Bacteria</taxon>
        <taxon>Bacillati</taxon>
        <taxon>Actinomycetota</taxon>
        <taxon>Actinomycetes</taxon>
        <taxon>Geodermatophilales</taxon>
        <taxon>Geodermatophilaceae</taxon>
        <taxon>Geodermatophilus</taxon>
    </lineage>
</organism>
<dbReference type="Pfam" id="PF06475">
    <property type="entry name" value="Glycolipid_bind"/>
    <property type="match status" value="1"/>
</dbReference>
<evidence type="ECO:0000313" key="2">
    <source>
        <dbReference type="Proteomes" id="UP001596025"/>
    </source>
</evidence>
<keyword evidence="2" id="KW-1185">Reference proteome</keyword>